<sequence>MIDLFQRSVFEENLALSFFLGMCTFLAVSKRVDTALGVGLALIVVQSLSVPLNYLLHAYVLSAGALAWLGLPDVDLGFMRLITFIGIVAAMVQIIEMLLDRYVPALYRALGIYLPLLAINCAIIGGSLFMVERQFDFRESAVFGLGTGVGWALAIVTLAAIRERLRYADVPKGLEGLGLAFIVTGLMSMGFSAFVGVRVL</sequence>
<dbReference type="InterPro" id="IPR050133">
    <property type="entry name" value="NqrDE/RnfAE_oxidrdctase"/>
</dbReference>
<keyword evidence="2 14" id="KW-0813">Transport</keyword>
<evidence type="ECO:0000256" key="4">
    <source>
        <dbReference type="ARBA" id="ARBA00022519"/>
    </source>
</evidence>
<accession>A0ABW5CNX9</accession>
<dbReference type="NCBIfam" id="TIGR01940">
    <property type="entry name" value="nqrE"/>
    <property type="match status" value="1"/>
</dbReference>
<comment type="function">
    <text evidence="14">NQR complex catalyzes the reduction of ubiquinone-1 to ubiquinol by two successive reactions, coupled with the transport of Na(+) ions from the cytoplasm to the periplasm. NqrA to NqrE are probably involved in the second step, the conversion of ubisemiquinone to ubiquinol.</text>
</comment>
<keyword evidence="8 14" id="KW-0520">NAD</keyword>
<dbReference type="EMBL" id="JBHUIJ010000018">
    <property type="protein sequence ID" value="MFD2238497.1"/>
    <property type="molecule type" value="Genomic_DNA"/>
</dbReference>
<keyword evidence="9 14" id="KW-0915">Sodium</keyword>
<comment type="subcellular location">
    <subcellularLocation>
        <location evidence="14">Cell membrane</location>
        <topology evidence="14">Multi-pass membrane protein</topology>
    </subcellularLocation>
    <subcellularLocation>
        <location evidence="1">Endomembrane system</location>
        <topology evidence="1">Multi-pass membrane protein</topology>
    </subcellularLocation>
</comment>
<evidence type="ECO:0000313" key="16">
    <source>
        <dbReference type="Proteomes" id="UP001597371"/>
    </source>
</evidence>
<evidence type="ECO:0000256" key="3">
    <source>
        <dbReference type="ARBA" id="ARBA00022475"/>
    </source>
</evidence>
<evidence type="ECO:0000256" key="11">
    <source>
        <dbReference type="ARBA" id="ARBA00023075"/>
    </source>
</evidence>
<dbReference type="HAMAP" id="MF_00429">
    <property type="entry name" value="NqrE"/>
    <property type="match status" value="1"/>
</dbReference>
<feature type="transmembrane region" description="Helical" evidence="14">
    <location>
        <begin position="173"/>
        <end position="197"/>
    </location>
</feature>
<name>A0ABW5CNX9_9HYPH</name>
<evidence type="ECO:0000313" key="15">
    <source>
        <dbReference type="EMBL" id="MFD2238497.1"/>
    </source>
</evidence>
<evidence type="ECO:0000256" key="9">
    <source>
        <dbReference type="ARBA" id="ARBA00023053"/>
    </source>
</evidence>
<dbReference type="Proteomes" id="UP001597371">
    <property type="component" value="Unassembled WGS sequence"/>
</dbReference>
<dbReference type="PANTHER" id="PTHR30335">
    <property type="entry name" value="INTEGRAL MEMBRANE PROTEIN OF SOXR-REDUCING COMPLEX"/>
    <property type="match status" value="1"/>
</dbReference>
<evidence type="ECO:0000256" key="7">
    <source>
        <dbReference type="ARBA" id="ARBA00022989"/>
    </source>
</evidence>
<dbReference type="PANTHER" id="PTHR30335:SF1">
    <property type="entry name" value="NA(+)-TRANSLOCATING NADH-QUINONE REDUCTASE SUBUNIT E"/>
    <property type="match status" value="1"/>
</dbReference>
<keyword evidence="16" id="KW-1185">Reference proteome</keyword>
<evidence type="ECO:0000256" key="10">
    <source>
        <dbReference type="ARBA" id="ARBA00023065"/>
    </source>
</evidence>
<keyword evidence="3 14" id="KW-1003">Cell membrane</keyword>
<organism evidence="15 16">
    <name type="scientific">Aureimonas populi</name>
    <dbReference type="NCBI Taxonomy" id="1701758"/>
    <lineage>
        <taxon>Bacteria</taxon>
        <taxon>Pseudomonadati</taxon>
        <taxon>Pseudomonadota</taxon>
        <taxon>Alphaproteobacteria</taxon>
        <taxon>Hyphomicrobiales</taxon>
        <taxon>Aurantimonadaceae</taxon>
        <taxon>Aureimonas</taxon>
    </lineage>
</organism>
<keyword evidence="5 14" id="KW-0812">Transmembrane</keyword>
<comment type="subunit">
    <text evidence="14">Composed of six subunits; NqrA, NqrB, NqrC, NqrD, NqrE and NqrF.</text>
</comment>
<reference evidence="16" key="1">
    <citation type="journal article" date="2019" name="Int. J. Syst. Evol. Microbiol.">
        <title>The Global Catalogue of Microorganisms (GCM) 10K type strain sequencing project: providing services to taxonomists for standard genome sequencing and annotation.</title>
        <authorList>
            <consortium name="The Broad Institute Genomics Platform"/>
            <consortium name="The Broad Institute Genome Sequencing Center for Infectious Disease"/>
            <person name="Wu L."/>
            <person name="Ma J."/>
        </authorList>
    </citation>
    <scope>NUCLEOTIDE SEQUENCE [LARGE SCALE GENOMIC DNA]</scope>
    <source>
        <strain evidence="16">ZS-35-S2</strain>
    </source>
</reference>
<keyword evidence="13 14" id="KW-0739">Sodium transport</keyword>
<evidence type="ECO:0000256" key="5">
    <source>
        <dbReference type="ARBA" id="ARBA00022692"/>
    </source>
</evidence>
<dbReference type="Pfam" id="PF02508">
    <property type="entry name" value="Rnf-Nqr"/>
    <property type="match status" value="1"/>
</dbReference>
<evidence type="ECO:0000256" key="8">
    <source>
        <dbReference type="ARBA" id="ARBA00023027"/>
    </source>
</evidence>
<evidence type="ECO:0000256" key="6">
    <source>
        <dbReference type="ARBA" id="ARBA00022967"/>
    </source>
</evidence>
<dbReference type="RefSeq" id="WP_209737446.1">
    <property type="nucleotide sequence ID" value="NZ_CP072611.1"/>
</dbReference>
<evidence type="ECO:0000256" key="12">
    <source>
        <dbReference type="ARBA" id="ARBA00023136"/>
    </source>
</evidence>
<feature type="transmembrane region" description="Helical" evidence="14">
    <location>
        <begin position="76"/>
        <end position="98"/>
    </location>
</feature>
<evidence type="ECO:0000256" key="14">
    <source>
        <dbReference type="HAMAP-Rule" id="MF_00429"/>
    </source>
</evidence>
<feature type="transmembrane region" description="Helical" evidence="14">
    <location>
        <begin position="110"/>
        <end position="129"/>
    </location>
</feature>
<keyword evidence="11 14" id="KW-0830">Ubiquinone</keyword>
<dbReference type="PIRSF" id="PIRSF006102">
    <property type="entry name" value="NQR_DE"/>
    <property type="match status" value="1"/>
</dbReference>
<evidence type="ECO:0000256" key="2">
    <source>
        <dbReference type="ARBA" id="ARBA00022448"/>
    </source>
</evidence>
<keyword evidence="6 14" id="KW-1278">Translocase</keyword>
<comment type="similarity">
    <text evidence="14">Belongs to the NqrDE/RnfAE family.</text>
</comment>
<gene>
    <name evidence="14 15" type="primary">nqrE</name>
    <name evidence="15" type="ORF">ACFSKQ_13665</name>
</gene>
<feature type="transmembrane region" description="Helical" evidence="14">
    <location>
        <begin position="141"/>
        <end position="161"/>
    </location>
</feature>
<keyword evidence="10 14" id="KW-0406">Ion transport</keyword>
<dbReference type="InterPro" id="IPR010967">
    <property type="entry name" value="NqrE"/>
</dbReference>
<keyword evidence="12 14" id="KW-0472">Membrane</keyword>
<comment type="catalytic activity">
    <reaction evidence="14">
        <text>a ubiquinone + n Na(+)(in) + NADH + H(+) = a ubiquinol + n Na(+)(out) + NAD(+)</text>
        <dbReference type="Rhea" id="RHEA:47748"/>
        <dbReference type="Rhea" id="RHEA-COMP:9565"/>
        <dbReference type="Rhea" id="RHEA-COMP:9566"/>
        <dbReference type="ChEBI" id="CHEBI:15378"/>
        <dbReference type="ChEBI" id="CHEBI:16389"/>
        <dbReference type="ChEBI" id="CHEBI:17976"/>
        <dbReference type="ChEBI" id="CHEBI:29101"/>
        <dbReference type="ChEBI" id="CHEBI:57540"/>
        <dbReference type="ChEBI" id="CHEBI:57945"/>
        <dbReference type="EC" id="7.2.1.1"/>
    </reaction>
</comment>
<comment type="caution">
    <text evidence="15">The sequence shown here is derived from an EMBL/GenBank/DDBJ whole genome shotgun (WGS) entry which is preliminary data.</text>
</comment>
<evidence type="ECO:0000256" key="13">
    <source>
        <dbReference type="ARBA" id="ARBA00023201"/>
    </source>
</evidence>
<evidence type="ECO:0000256" key="1">
    <source>
        <dbReference type="ARBA" id="ARBA00004127"/>
    </source>
</evidence>
<dbReference type="EC" id="7.2.1.1" evidence="14"/>
<protein>
    <recommendedName>
        <fullName evidence="14">Na(+)-translocating NADH-quinone reductase subunit E</fullName>
        <shortName evidence="14">Na(+)-NQR subunit E</shortName>
        <shortName evidence="14">Na(+)-translocating NQR subunit E</shortName>
        <ecNumber evidence="14">7.2.1.1</ecNumber>
    </recommendedName>
    <alternativeName>
        <fullName evidence="14">NQR complex subunit E</fullName>
    </alternativeName>
    <alternativeName>
        <fullName evidence="14">NQR-1 subunit E</fullName>
    </alternativeName>
</protein>
<keyword evidence="4" id="KW-0997">Cell inner membrane</keyword>
<comment type="caution">
    <text evidence="14">Lacks conserved residue(s) required for the propagation of feature annotation.</text>
</comment>
<proteinExistence type="inferred from homology"/>
<keyword evidence="7 14" id="KW-1133">Transmembrane helix</keyword>
<dbReference type="InterPro" id="IPR003667">
    <property type="entry name" value="NqrDE/RnfAE"/>
</dbReference>
<feature type="transmembrane region" description="Helical" evidence="14">
    <location>
        <begin position="12"/>
        <end position="28"/>
    </location>
</feature>